<keyword evidence="2" id="KW-0378">Hydrolase</keyword>
<dbReference type="AlphaFoldDB" id="A0A7X2CZZ8"/>
<dbReference type="CDD" id="cd10917">
    <property type="entry name" value="CE4_NodB_like_6s_7s"/>
    <property type="match status" value="1"/>
</dbReference>
<evidence type="ECO:0000256" key="3">
    <source>
        <dbReference type="SAM" id="Coils"/>
    </source>
</evidence>
<feature type="domain" description="NodB homology" evidence="4">
    <location>
        <begin position="157"/>
        <end position="332"/>
    </location>
</feature>
<keyword evidence="3" id="KW-0175">Coiled coil</keyword>
<dbReference type="InterPro" id="IPR050248">
    <property type="entry name" value="Polysacc_deacetylase_ArnD"/>
</dbReference>
<dbReference type="Pfam" id="PF01522">
    <property type="entry name" value="Polysacc_deac_1"/>
    <property type="match status" value="1"/>
</dbReference>
<dbReference type="EMBL" id="WITJ01000003">
    <property type="protein sequence ID" value="MQW38781.1"/>
    <property type="molecule type" value="Genomic_DNA"/>
</dbReference>
<feature type="coiled-coil region" evidence="3">
    <location>
        <begin position="127"/>
        <end position="154"/>
    </location>
</feature>
<organism evidence="5 6">
    <name type="scientific">Lactococcus hircilactis</name>
    <dbReference type="NCBI Taxonomy" id="1494462"/>
    <lineage>
        <taxon>Bacteria</taxon>
        <taxon>Bacillati</taxon>
        <taxon>Bacillota</taxon>
        <taxon>Bacilli</taxon>
        <taxon>Lactobacillales</taxon>
        <taxon>Streptococcaceae</taxon>
        <taxon>Lactococcus</taxon>
    </lineage>
</organism>
<reference evidence="5 6" key="1">
    <citation type="submission" date="2019-10" db="EMBL/GenBank/DDBJ databases">
        <authorList>
            <person name="Dong K."/>
        </authorList>
    </citation>
    <scope>NUCLEOTIDE SEQUENCE [LARGE SCALE GENOMIC DNA]</scope>
    <source>
        <strain evidence="5 6">DSM 28960</strain>
    </source>
</reference>
<dbReference type="GO" id="GO:0046872">
    <property type="term" value="F:metal ion binding"/>
    <property type="evidence" value="ECO:0007669"/>
    <property type="project" value="UniProtKB-KW"/>
</dbReference>
<dbReference type="InterPro" id="IPR002509">
    <property type="entry name" value="NODB_dom"/>
</dbReference>
<dbReference type="OrthoDB" id="9812065at2"/>
<evidence type="ECO:0000256" key="2">
    <source>
        <dbReference type="ARBA" id="ARBA00022801"/>
    </source>
</evidence>
<accession>A0A7X2CZZ8</accession>
<gene>
    <name evidence="5" type="ORF">GHI93_02300</name>
</gene>
<dbReference type="GO" id="GO:0005975">
    <property type="term" value="P:carbohydrate metabolic process"/>
    <property type="evidence" value="ECO:0007669"/>
    <property type="project" value="InterPro"/>
</dbReference>
<dbReference type="PANTHER" id="PTHR10587">
    <property type="entry name" value="GLYCOSYL TRANSFERASE-RELATED"/>
    <property type="match status" value="1"/>
</dbReference>
<sequence>MTSLVILLLVLAGVGAGVAVYHNNEVKKAQVIAYKKLKTSVKSAETTAFNSPTDKNVAQMKTLVAKLDKKDKVPYQKSLATLEGYVDHIDQAKNALKTYKKSKNDADYTAVTNKINLLTSKSEAAQKNELNTTLATVKKEVDAEKAAAEKAKYEGKKLIALTFDDGPNPTTTPKLLKTLADNDVKATFFPLGEEAKANPDIIKAEAAQGHEVASHTWDHKNLVTLTPEQQKQEILSAHDLINSLTGQKTNFFRPPYGSYNATTLAQTPLAAVDWSIDTNDWRYVNNTPMVIQNAVNYAHDGGIILIHDIHSWSINAVPDIIQQLKAKGYTFVTVSELLNAKEGPIQSGKVYTGY</sequence>
<dbReference type="Proteomes" id="UP000439550">
    <property type="component" value="Unassembled WGS sequence"/>
</dbReference>
<comment type="caution">
    <text evidence="5">The sequence shown here is derived from an EMBL/GenBank/DDBJ whole genome shotgun (WGS) entry which is preliminary data.</text>
</comment>
<evidence type="ECO:0000259" key="4">
    <source>
        <dbReference type="PROSITE" id="PS51677"/>
    </source>
</evidence>
<evidence type="ECO:0000256" key="1">
    <source>
        <dbReference type="ARBA" id="ARBA00022723"/>
    </source>
</evidence>
<dbReference type="PROSITE" id="PS51677">
    <property type="entry name" value="NODB"/>
    <property type="match status" value="1"/>
</dbReference>
<dbReference type="SUPFAM" id="SSF88713">
    <property type="entry name" value="Glycoside hydrolase/deacetylase"/>
    <property type="match status" value="1"/>
</dbReference>
<protein>
    <submittedName>
        <fullName evidence="5">Polysaccharide deacetylase family protein</fullName>
    </submittedName>
</protein>
<dbReference type="Gene3D" id="3.20.20.370">
    <property type="entry name" value="Glycoside hydrolase/deacetylase"/>
    <property type="match status" value="1"/>
</dbReference>
<proteinExistence type="predicted"/>
<keyword evidence="1" id="KW-0479">Metal-binding</keyword>
<keyword evidence="6" id="KW-1185">Reference proteome</keyword>
<evidence type="ECO:0000313" key="5">
    <source>
        <dbReference type="EMBL" id="MQW38781.1"/>
    </source>
</evidence>
<evidence type="ECO:0000313" key="6">
    <source>
        <dbReference type="Proteomes" id="UP000439550"/>
    </source>
</evidence>
<dbReference type="InterPro" id="IPR011330">
    <property type="entry name" value="Glyco_hydro/deAcase_b/a-brl"/>
</dbReference>
<dbReference type="GO" id="GO:0016810">
    <property type="term" value="F:hydrolase activity, acting on carbon-nitrogen (but not peptide) bonds"/>
    <property type="evidence" value="ECO:0007669"/>
    <property type="project" value="InterPro"/>
</dbReference>
<dbReference type="PANTHER" id="PTHR10587:SF133">
    <property type="entry name" value="CHITIN DEACETYLASE 1-RELATED"/>
    <property type="match status" value="1"/>
</dbReference>
<name>A0A7X2CZZ8_9LACT</name>
<dbReference type="GO" id="GO:0016020">
    <property type="term" value="C:membrane"/>
    <property type="evidence" value="ECO:0007669"/>
    <property type="project" value="TreeGrafter"/>
</dbReference>